<accession>A0AAE1HWN3</accession>
<dbReference type="PROSITE" id="PS50405">
    <property type="entry name" value="GST_CTER"/>
    <property type="match status" value="1"/>
</dbReference>
<evidence type="ECO:0000259" key="2">
    <source>
        <dbReference type="PROSITE" id="PS50404"/>
    </source>
</evidence>
<reference evidence="4" key="2">
    <citation type="journal article" date="2023" name="BMC Genomics">
        <title>Pest status, molecular evolution, and epigenetic factors derived from the genome assembly of Frankliniella fusca, a thysanopteran phytovirus vector.</title>
        <authorList>
            <person name="Catto M.A."/>
            <person name="Labadie P.E."/>
            <person name="Jacobson A.L."/>
            <person name="Kennedy G.G."/>
            <person name="Srinivasan R."/>
            <person name="Hunt B.G."/>
        </authorList>
    </citation>
    <scope>NUCLEOTIDE SEQUENCE</scope>
    <source>
        <strain evidence="4">PL_HMW_Pooled</strain>
    </source>
</reference>
<dbReference type="FunFam" id="1.20.1050.10:FF:000007">
    <property type="entry name" value="Glutathione S-transferase 1-1"/>
    <property type="match status" value="1"/>
</dbReference>
<keyword evidence="5" id="KW-1185">Reference proteome</keyword>
<organism evidence="4 5">
    <name type="scientific">Frankliniella fusca</name>
    <dbReference type="NCBI Taxonomy" id="407009"/>
    <lineage>
        <taxon>Eukaryota</taxon>
        <taxon>Metazoa</taxon>
        <taxon>Ecdysozoa</taxon>
        <taxon>Arthropoda</taxon>
        <taxon>Hexapoda</taxon>
        <taxon>Insecta</taxon>
        <taxon>Pterygota</taxon>
        <taxon>Neoptera</taxon>
        <taxon>Paraneoptera</taxon>
        <taxon>Thysanoptera</taxon>
        <taxon>Terebrantia</taxon>
        <taxon>Thripoidea</taxon>
        <taxon>Thripidae</taxon>
        <taxon>Frankliniella</taxon>
    </lineage>
</organism>
<dbReference type="PROSITE" id="PS50404">
    <property type="entry name" value="GST_NTER"/>
    <property type="match status" value="1"/>
</dbReference>
<evidence type="ECO:0000259" key="3">
    <source>
        <dbReference type="PROSITE" id="PS50405"/>
    </source>
</evidence>
<proteinExistence type="predicted"/>
<dbReference type="Pfam" id="PF13417">
    <property type="entry name" value="GST_N_3"/>
    <property type="match status" value="1"/>
</dbReference>
<dbReference type="SFLD" id="SFLDG00358">
    <property type="entry name" value="Main_(cytGST)"/>
    <property type="match status" value="1"/>
</dbReference>
<feature type="domain" description="GST C-terminal" evidence="3">
    <location>
        <begin position="87"/>
        <end position="214"/>
    </location>
</feature>
<dbReference type="InterPro" id="IPR036249">
    <property type="entry name" value="Thioredoxin-like_sf"/>
</dbReference>
<evidence type="ECO:0000256" key="1">
    <source>
        <dbReference type="ARBA" id="ARBA00011738"/>
    </source>
</evidence>
<dbReference type="CDD" id="cd03177">
    <property type="entry name" value="GST_C_Delta_Epsilon"/>
    <property type="match status" value="1"/>
</dbReference>
<dbReference type="InterPro" id="IPR040079">
    <property type="entry name" value="Glutathione_S-Trfase"/>
</dbReference>
<dbReference type="SUPFAM" id="SSF47616">
    <property type="entry name" value="GST C-terminal domain-like"/>
    <property type="match status" value="1"/>
</dbReference>
<dbReference type="SUPFAM" id="SSF52833">
    <property type="entry name" value="Thioredoxin-like"/>
    <property type="match status" value="1"/>
</dbReference>
<dbReference type="PANTHER" id="PTHR43969:SF9">
    <property type="entry name" value="GLUTATHIONE S TRANSFERASE D10, ISOFORM A-RELATED"/>
    <property type="match status" value="1"/>
</dbReference>
<dbReference type="InterPro" id="IPR010987">
    <property type="entry name" value="Glutathione-S-Trfase_C-like"/>
</dbReference>
<sequence>MAIILYGDELSPPVRAVLLTCKALGVEYEFKKVSLLDSEQMKPEFLKINPLHTVPAIQDGDFVIYDSHAIASYLADKASADSWYPRDIKKRAIVNQRLHFDNALLFTRIRDLLEPVIYAGATAFQPERTKRLGEALEHLSNLVQEGGWLAGDRPTIADTCAAANVASILAILPTVKVPAKVAAWLKKCEEGLPEYKTVNKIGADNLGEIIKSKLKE</sequence>
<dbReference type="PANTHER" id="PTHR43969">
    <property type="entry name" value="GLUTATHIONE S TRANSFERASE D10, ISOFORM A-RELATED"/>
    <property type="match status" value="1"/>
</dbReference>
<dbReference type="SFLD" id="SFLDG01153">
    <property type="entry name" value="Main.4:_Theta-like"/>
    <property type="match status" value="1"/>
</dbReference>
<protein>
    <submittedName>
        <fullName evidence="4">Glutathione S-transferase 1</fullName>
    </submittedName>
</protein>
<dbReference type="FunFam" id="3.40.30.10:FF:000034">
    <property type="entry name" value="glutathione S-transferase 1"/>
    <property type="match status" value="1"/>
</dbReference>
<evidence type="ECO:0000313" key="5">
    <source>
        <dbReference type="Proteomes" id="UP001219518"/>
    </source>
</evidence>
<dbReference type="GO" id="GO:0006749">
    <property type="term" value="P:glutathione metabolic process"/>
    <property type="evidence" value="ECO:0007669"/>
    <property type="project" value="TreeGrafter"/>
</dbReference>
<dbReference type="GO" id="GO:0004364">
    <property type="term" value="F:glutathione transferase activity"/>
    <property type="evidence" value="ECO:0007669"/>
    <property type="project" value="TreeGrafter"/>
</dbReference>
<gene>
    <name evidence="4" type="ORF">KUF71_017086</name>
</gene>
<comment type="subunit">
    <text evidence="1">Homodimer.</text>
</comment>
<dbReference type="EMBL" id="JAHWGI010001356">
    <property type="protein sequence ID" value="KAK3928862.1"/>
    <property type="molecule type" value="Genomic_DNA"/>
</dbReference>
<feature type="domain" description="GST N-terminal" evidence="2">
    <location>
        <begin position="1"/>
        <end position="82"/>
    </location>
</feature>
<comment type="caution">
    <text evidence="4">The sequence shown here is derived from an EMBL/GenBank/DDBJ whole genome shotgun (WGS) entry which is preliminary data.</text>
</comment>
<dbReference type="SFLD" id="SFLDS00019">
    <property type="entry name" value="Glutathione_Transferase_(cytos"/>
    <property type="match status" value="1"/>
</dbReference>
<dbReference type="InterPro" id="IPR036282">
    <property type="entry name" value="Glutathione-S-Trfase_C_sf"/>
</dbReference>
<reference evidence="4" key="1">
    <citation type="submission" date="2021-07" db="EMBL/GenBank/DDBJ databases">
        <authorList>
            <person name="Catto M.A."/>
            <person name="Jacobson A."/>
            <person name="Kennedy G."/>
            <person name="Labadie P."/>
            <person name="Hunt B.G."/>
            <person name="Srinivasan R."/>
        </authorList>
    </citation>
    <scope>NUCLEOTIDE SEQUENCE</scope>
    <source>
        <strain evidence="4">PL_HMW_Pooled</strain>
        <tissue evidence="4">Head</tissue>
    </source>
</reference>
<dbReference type="CDD" id="cd03045">
    <property type="entry name" value="GST_N_Delta_Epsilon"/>
    <property type="match status" value="1"/>
</dbReference>
<dbReference type="InterPro" id="IPR004045">
    <property type="entry name" value="Glutathione_S-Trfase_N"/>
</dbReference>
<dbReference type="Gene3D" id="3.40.30.10">
    <property type="entry name" value="Glutaredoxin"/>
    <property type="match status" value="1"/>
</dbReference>
<dbReference type="Gene3D" id="1.20.1050.10">
    <property type="match status" value="1"/>
</dbReference>
<dbReference type="Proteomes" id="UP001219518">
    <property type="component" value="Unassembled WGS sequence"/>
</dbReference>
<name>A0AAE1HWN3_9NEOP</name>
<evidence type="ECO:0000313" key="4">
    <source>
        <dbReference type="EMBL" id="KAK3928862.1"/>
    </source>
</evidence>
<dbReference type="AlphaFoldDB" id="A0AAE1HWN3"/>